<organism evidence="3 4">
    <name type="scientific">Magnaporthiopsis poae (strain ATCC 64411 / 73-15)</name>
    <name type="common">Kentucky bluegrass fungus</name>
    <name type="synonym">Magnaporthe poae</name>
    <dbReference type="NCBI Taxonomy" id="644358"/>
    <lineage>
        <taxon>Eukaryota</taxon>
        <taxon>Fungi</taxon>
        <taxon>Dikarya</taxon>
        <taxon>Ascomycota</taxon>
        <taxon>Pezizomycotina</taxon>
        <taxon>Sordariomycetes</taxon>
        <taxon>Sordariomycetidae</taxon>
        <taxon>Magnaporthales</taxon>
        <taxon>Magnaporthaceae</taxon>
        <taxon>Magnaporthiopsis</taxon>
    </lineage>
</organism>
<reference evidence="2" key="1">
    <citation type="submission" date="2010-05" db="EMBL/GenBank/DDBJ databases">
        <title>The Genome Sequence of Magnaporthe poae strain ATCC 64411.</title>
        <authorList>
            <consortium name="The Broad Institute Genome Sequencing Platform"/>
            <consortium name="Broad Institute Genome Sequencing Center for Infectious Disease"/>
            <person name="Ma L.-J."/>
            <person name="Dead R."/>
            <person name="Young S."/>
            <person name="Zeng Q."/>
            <person name="Koehrsen M."/>
            <person name="Alvarado L."/>
            <person name="Berlin A."/>
            <person name="Chapman S.B."/>
            <person name="Chen Z."/>
            <person name="Freedman E."/>
            <person name="Gellesch M."/>
            <person name="Goldberg J."/>
            <person name="Griggs A."/>
            <person name="Gujja S."/>
            <person name="Heilman E.R."/>
            <person name="Heiman D."/>
            <person name="Hepburn T."/>
            <person name="Howarth C."/>
            <person name="Jen D."/>
            <person name="Larson L."/>
            <person name="Mehta T."/>
            <person name="Neiman D."/>
            <person name="Pearson M."/>
            <person name="Roberts A."/>
            <person name="Saif S."/>
            <person name="Shea T."/>
            <person name="Shenoy N."/>
            <person name="Sisk P."/>
            <person name="Stolte C."/>
            <person name="Sykes S."/>
            <person name="Walk T."/>
            <person name="White J."/>
            <person name="Yandava C."/>
            <person name="Haas B."/>
            <person name="Nusbaum C."/>
            <person name="Birren B."/>
        </authorList>
    </citation>
    <scope>NUCLEOTIDE SEQUENCE</scope>
    <source>
        <strain evidence="2">ATCC 64411</strain>
    </source>
</reference>
<dbReference type="EMBL" id="ADBL01001466">
    <property type="status" value="NOT_ANNOTATED_CDS"/>
    <property type="molecule type" value="Genomic_DNA"/>
</dbReference>
<evidence type="ECO:0000313" key="3">
    <source>
        <dbReference type="EnsemblFungi" id="MAPG_06116T0"/>
    </source>
</evidence>
<keyword evidence="4" id="KW-1185">Reference proteome</keyword>
<dbReference type="AlphaFoldDB" id="A0A0C4E167"/>
<name>A0A0C4E167_MAGP6</name>
<proteinExistence type="predicted"/>
<evidence type="ECO:0000313" key="4">
    <source>
        <dbReference type="Proteomes" id="UP000011715"/>
    </source>
</evidence>
<feature type="compositionally biased region" description="Polar residues" evidence="1">
    <location>
        <begin position="100"/>
        <end position="116"/>
    </location>
</feature>
<evidence type="ECO:0000313" key="2">
    <source>
        <dbReference type="EMBL" id="KLU87111.1"/>
    </source>
</evidence>
<dbReference type="EnsemblFungi" id="MAPG_06116T0">
    <property type="protein sequence ID" value="MAPG_06116T0"/>
    <property type="gene ID" value="MAPG_06116"/>
</dbReference>
<reference evidence="3" key="4">
    <citation type="journal article" date="2015" name="G3 (Bethesda)">
        <title>Genome sequences of three phytopathogenic species of the Magnaporthaceae family of fungi.</title>
        <authorList>
            <person name="Okagaki L.H."/>
            <person name="Nunes C.C."/>
            <person name="Sailsbery J."/>
            <person name="Clay B."/>
            <person name="Brown D."/>
            <person name="John T."/>
            <person name="Oh Y."/>
            <person name="Young N."/>
            <person name="Fitzgerald M."/>
            <person name="Haas B.J."/>
            <person name="Zeng Q."/>
            <person name="Young S."/>
            <person name="Adiconis X."/>
            <person name="Fan L."/>
            <person name="Levin J.Z."/>
            <person name="Mitchell T.K."/>
            <person name="Okubara P.A."/>
            <person name="Farman M.L."/>
            <person name="Kohn L.M."/>
            <person name="Birren B."/>
            <person name="Ma L.-J."/>
            <person name="Dean R.A."/>
        </authorList>
    </citation>
    <scope>NUCLEOTIDE SEQUENCE</scope>
    <source>
        <strain evidence="3">ATCC 64411 / 73-15</strain>
    </source>
</reference>
<reference evidence="4" key="2">
    <citation type="submission" date="2010-05" db="EMBL/GenBank/DDBJ databases">
        <title>The genome sequence of Magnaporthe poae strain ATCC 64411.</title>
        <authorList>
            <person name="Ma L.-J."/>
            <person name="Dead R."/>
            <person name="Young S."/>
            <person name="Zeng Q."/>
            <person name="Koehrsen M."/>
            <person name="Alvarado L."/>
            <person name="Berlin A."/>
            <person name="Chapman S.B."/>
            <person name="Chen Z."/>
            <person name="Freedman E."/>
            <person name="Gellesch M."/>
            <person name="Goldberg J."/>
            <person name="Griggs A."/>
            <person name="Gujja S."/>
            <person name="Heilman E.R."/>
            <person name="Heiman D."/>
            <person name="Hepburn T."/>
            <person name="Howarth C."/>
            <person name="Jen D."/>
            <person name="Larson L."/>
            <person name="Mehta T."/>
            <person name="Neiman D."/>
            <person name="Pearson M."/>
            <person name="Roberts A."/>
            <person name="Saif S."/>
            <person name="Shea T."/>
            <person name="Shenoy N."/>
            <person name="Sisk P."/>
            <person name="Stolte C."/>
            <person name="Sykes S."/>
            <person name="Walk T."/>
            <person name="White J."/>
            <person name="Yandava C."/>
            <person name="Haas B."/>
            <person name="Nusbaum C."/>
            <person name="Birren B."/>
        </authorList>
    </citation>
    <scope>NUCLEOTIDE SEQUENCE [LARGE SCALE GENOMIC DNA]</scope>
    <source>
        <strain evidence="4">ATCC 64411 / 73-15</strain>
    </source>
</reference>
<evidence type="ECO:0000256" key="1">
    <source>
        <dbReference type="SAM" id="MobiDB-lite"/>
    </source>
</evidence>
<reference evidence="2" key="3">
    <citation type="submission" date="2011-03" db="EMBL/GenBank/DDBJ databases">
        <title>Annotation of Magnaporthe poae ATCC 64411.</title>
        <authorList>
            <person name="Ma L.-J."/>
            <person name="Dead R."/>
            <person name="Young S.K."/>
            <person name="Zeng Q."/>
            <person name="Gargeya S."/>
            <person name="Fitzgerald M."/>
            <person name="Haas B."/>
            <person name="Abouelleil A."/>
            <person name="Alvarado L."/>
            <person name="Arachchi H.M."/>
            <person name="Berlin A."/>
            <person name="Brown A."/>
            <person name="Chapman S.B."/>
            <person name="Chen Z."/>
            <person name="Dunbar C."/>
            <person name="Freedman E."/>
            <person name="Gearin G."/>
            <person name="Gellesch M."/>
            <person name="Goldberg J."/>
            <person name="Griggs A."/>
            <person name="Gujja S."/>
            <person name="Heiman D."/>
            <person name="Howarth C."/>
            <person name="Larson L."/>
            <person name="Lui A."/>
            <person name="MacDonald P.J.P."/>
            <person name="Mehta T."/>
            <person name="Montmayeur A."/>
            <person name="Murphy C."/>
            <person name="Neiman D."/>
            <person name="Pearson M."/>
            <person name="Priest M."/>
            <person name="Roberts A."/>
            <person name="Saif S."/>
            <person name="Shea T."/>
            <person name="Shenoy N."/>
            <person name="Sisk P."/>
            <person name="Stolte C."/>
            <person name="Sykes S."/>
            <person name="Yandava C."/>
            <person name="Wortman J."/>
            <person name="Nusbaum C."/>
            <person name="Birren B."/>
        </authorList>
    </citation>
    <scope>NUCLEOTIDE SEQUENCE</scope>
    <source>
        <strain evidence="2">ATCC 64411</strain>
    </source>
</reference>
<dbReference type="Proteomes" id="UP000011715">
    <property type="component" value="Unassembled WGS sequence"/>
</dbReference>
<feature type="region of interest" description="Disordered" evidence="1">
    <location>
        <begin position="96"/>
        <end position="116"/>
    </location>
</feature>
<dbReference type="EMBL" id="GL876970">
    <property type="protein sequence ID" value="KLU87111.1"/>
    <property type="molecule type" value="Genomic_DNA"/>
</dbReference>
<sequence>MSNQPVGHRSNPVGDRVWSPVCVRALFYLLTFDGSSRLPGPSSGVPCCFSQHIHTPSLPDFVLANAALFLFSARSRQDLRPQTNAARGHGAAPFAMLGSTAATQNPDPTAFSSTAL</sequence>
<reference evidence="3" key="5">
    <citation type="submission" date="2015-06" db="UniProtKB">
        <authorList>
            <consortium name="EnsemblFungi"/>
        </authorList>
    </citation>
    <scope>IDENTIFICATION</scope>
    <source>
        <strain evidence="3">ATCC 64411</strain>
    </source>
</reference>
<protein>
    <submittedName>
        <fullName evidence="2 3">Uncharacterized protein</fullName>
    </submittedName>
</protein>
<accession>A0A0C4E167</accession>
<gene>
    <name evidence="2" type="ORF">MAPG_06116</name>
</gene>
<dbReference type="VEuPathDB" id="FungiDB:MAPG_06116"/>